<dbReference type="OrthoDB" id="438641at2759"/>
<dbReference type="InterPro" id="IPR046341">
    <property type="entry name" value="SET_dom_sf"/>
</dbReference>
<keyword evidence="3" id="KW-0949">S-adenosyl-L-methionine</keyword>
<dbReference type="GO" id="GO:0042799">
    <property type="term" value="F:histone H4K20 methyltransferase activity"/>
    <property type="evidence" value="ECO:0007669"/>
    <property type="project" value="TreeGrafter"/>
</dbReference>
<evidence type="ECO:0000259" key="8">
    <source>
        <dbReference type="PROSITE" id="PS50280"/>
    </source>
</evidence>
<dbReference type="EMBL" id="ML769427">
    <property type="protein sequence ID" value="KAE9403263.1"/>
    <property type="molecule type" value="Genomic_DNA"/>
</dbReference>
<dbReference type="GO" id="GO:0032259">
    <property type="term" value="P:methylation"/>
    <property type="evidence" value="ECO:0007669"/>
    <property type="project" value="UniProtKB-KW"/>
</dbReference>
<evidence type="ECO:0000313" key="10">
    <source>
        <dbReference type="Proteomes" id="UP000799118"/>
    </source>
</evidence>
<dbReference type="AlphaFoldDB" id="A0A6A4HZR2"/>
<gene>
    <name evidence="9" type="ORF">BT96DRAFT_815228</name>
</gene>
<dbReference type="Pfam" id="PF00856">
    <property type="entry name" value="SET"/>
    <property type="match status" value="1"/>
</dbReference>
<dbReference type="Gene3D" id="6.10.140.2220">
    <property type="match status" value="1"/>
</dbReference>
<feature type="region of interest" description="Disordered" evidence="7">
    <location>
        <begin position="52"/>
        <end position="72"/>
    </location>
</feature>
<evidence type="ECO:0000256" key="6">
    <source>
        <dbReference type="ARBA" id="ARBA00048619"/>
    </source>
</evidence>
<evidence type="ECO:0000256" key="2">
    <source>
        <dbReference type="ARBA" id="ARBA00022679"/>
    </source>
</evidence>
<feature type="non-terminal residue" evidence="9">
    <location>
        <position position="1"/>
    </location>
</feature>
<evidence type="ECO:0000256" key="3">
    <source>
        <dbReference type="ARBA" id="ARBA00022691"/>
    </source>
</evidence>
<evidence type="ECO:0000256" key="4">
    <source>
        <dbReference type="ARBA" id="ARBA00042380"/>
    </source>
</evidence>
<organism evidence="9 10">
    <name type="scientific">Gymnopus androsaceus JB14</name>
    <dbReference type="NCBI Taxonomy" id="1447944"/>
    <lineage>
        <taxon>Eukaryota</taxon>
        <taxon>Fungi</taxon>
        <taxon>Dikarya</taxon>
        <taxon>Basidiomycota</taxon>
        <taxon>Agaricomycotina</taxon>
        <taxon>Agaricomycetes</taxon>
        <taxon>Agaricomycetidae</taxon>
        <taxon>Agaricales</taxon>
        <taxon>Marasmiineae</taxon>
        <taxon>Omphalotaceae</taxon>
        <taxon>Gymnopus</taxon>
    </lineage>
</organism>
<feature type="domain" description="SET" evidence="8">
    <location>
        <begin position="93"/>
        <end position="379"/>
    </location>
</feature>
<evidence type="ECO:0000256" key="5">
    <source>
        <dbReference type="ARBA" id="ARBA00044528"/>
    </source>
</evidence>
<dbReference type="PANTHER" id="PTHR46402">
    <property type="entry name" value="SET AND MYND DOMAIN-CONTAINING PROTEIN 5"/>
    <property type="match status" value="1"/>
</dbReference>
<keyword evidence="10" id="KW-1185">Reference proteome</keyword>
<comment type="catalytic activity">
    <reaction evidence="6">
        <text>L-lysyl-[histone] + S-adenosyl-L-methionine = N(6)-methyl-L-lysyl-[histone] + S-adenosyl-L-homocysteine + H(+)</text>
        <dbReference type="Rhea" id="RHEA:10024"/>
        <dbReference type="Rhea" id="RHEA-COMP:9845"/>
        <dbReference type="Rhea" id="RHEA-COMP:9846"/>
        <dbReference type="ChEBI" id="CHEBI:15378"/>
        <dbReference type="ChEBI" id="CHEBI:29969"/>
        <dbReference type="ChEBI" id="CHEBI:57856"/>
        <dbReference type="ChEBI" id="CHEBI:59789"/>
        <dbReference type="ChEBI" id="CHEBI:61929"/>
    </reaction>
    <physiologicalReaction direction="left-to-right" evidence="6">
        <dbReference type="Rhea" id="RHEA:10025"/>
    </physiologicalReaction>
</comment>
<reference evidence="9" key="1">
    <citation type="journal article" date="2019" name="Environ. Microbiol.">
        <title>Fungal ecological strategies reflected in gene transcription - a case study of two litter decomposers.</title>
        <authorList>
            <person name="Barbi F."/>
            <person name="Kohler A."/>
            <person name="Barry K."/>
            <person name="Baskaran P."/>
            <person name="Daum C."/>
            <person name="Fauchery L."/>
            <person name="Ihrmark K."/>
            <person name="Kuo A."/>
            <person name="LaButti K."/>
            <person name="Lipzen A."/>
            <person name="Morin E."/>
            <person name="Grigoriev I.V."/>
            <person name="Henrissat B."/>
            <person name="Lindahl B."/>
            <person name="Martin F."/>
        </authorList>
    </citation>
    <scope>NUCLEOTIDE SEQUENCE</scope>
    <source>
        <strain evidence="9">JB14</strain>
    </source>
</reference>
<proteinExistence type="predicted"/>
<dbReference type="Gene3D" id="1.10.220.160">
    <property type="match status" value="1"/>
</dbReference>
<feature type="compositionally biased region" description="Low complexity" evidence="7">
    <location>
        <begin position="53"/>
        <end position="72"/>
    </location>
</feature>
<dbReference type="Gene3D" id="2.170.270.10">
    <property type="entry name" value="SET domain"/>
    <property type="match status" value="1"/>
</dbReference>
<dbReference type="Proteomes" id="UP000799118">
    <property type="component" value="Unassembled WGS sequence"/>
</dbReference>
<dbReference type="GO" id="GO:0045814">
    <property type="term" value="P:negative regulation of gene expression, epigenetic"/>
    <property type="evidence" value="ECO:0007669"/>
    <property type="project" value="TreeGrafter"/>
</dbReference>
<keyword evidence="1" id="KW-0489">Methyltransferase</keyword>
<dbReference type="SUPFAM" id="SSF82199">
    <property type="entry name" value="SET domain"/>
    <property type="match status" value="1"/>
</dbReference>
<dbReference type="PROSITE" id="PS50280">
    <property type="entry name" value="SET"/>
    <property type="match status" value="1"/>
</dbReference>
<accession>A0A6A4HZR2</accession>
<sequence length="440" mass="49039">DLKQAVISLKSSHPTLGIAKIHTLLLDTHPEWIGLVSEKRTKRTLQSEGLTLASSSSVTDPSSSKSQSQASKVPNIFPSSKIIPNLDVSKYCTKIEVRHFSKKKGKGLVAKEKILAGEHLWKEDPYIVAAEWEIYDLQTSGQACSFCTTPFSSTTTTALLTSCSSSSSSSFCPARFCNRLCRDRSARTHPLLCSAQNPASVPLLQYIRETEWMALHALACMTSRVMILCQDPKVADEEWKIATSFATLSMEDRAKYHLNKAMESDESQWRNAFKLYVQAFKAPTSPTDARKLARIVKKPIKGEIYQGLFQYDAFLRNLGKMNLNLEAHGGLYVLHSHLNHSCDPNISVRHLDQRTALSRITVLAKKDIEPGEELLITYVNPMLSVKARREELEAWGFGKCVCERCVEEEGKQSDPDEADSKPALDMADLEKELKAGLGVM</sequence>
<dbReference type="InterPro" id="IPR001214">
    <property type="entry name" value="SET_dom"/>
</dbReference>
<protein>
    <recommendedName>
        <fullName evidence="5">Histone-lysine N-methyltransferase SET5</fullName>
    </recommendedName>
    <alternativeName>
        <fullName evidence="4">SET domain-containing protein 5</fullName>
    </alternativeName>
</protein>
<keyword evidence="2" id="KW-0808">Transferase</keyword>
<evidence type="ECO:0000313" key="9">
    <source>
        <dbReference type="EMBL" id="KAE9403263.1"/>
    </source>
</evidence>
<evidence type="ECO:0000256" key="1">
    <source>
        <dbReference type="ARBA" id="ARBA00022603"/>
    </source>
</evidence>
<dbReference type="SMART" id="SM00317">
    <property type="entry name" value="SET"/>
    <property type="match status" value="1"/>
</dbReference>
<name>A0A6A4HZR2_9AGAR</name>
<evidence type="ECO:0000256" key="7">
    <source>
        <dbReference type="SAM" id="MobiDB-lite"/>
    </source>
</evidence>
<dbReference type="PANTHER" id="PTHR46402:SF2">
    <property type="entry name" value="HISTONE-LYSINE N-TRIMETHYLTRANSFERASE SMYD5"/>
    <property type="match status" value="1"/>
</dbReference>
<dbReference type="CDD" id="cd20071">
    <property type="entry name" value="SET_SMYD"/>
    <property type="match status" value="1"/>
</dbReference>